<proteinExistence type="predicted"/>
<comment type="caution">
    <text evidence="1">The sequence shown here is derived from an EMBL/GenBank/DDBJ whole genome shotgun (WGS) entry which is preliminary data.</text>
</comment>
<evidence type="ECO:0000313" key="1">
    <source>
        <dbReference type="EMBL" id="RJT74870.1"/>
    </source>
</evidence>
<protein>
    <submittedName>
        <fullName evidence="1">Uncharacterized protein</fullName>
    </submittedName>
</protein>
<dbReference type="EMBL" id="QZVT01000018">
    <property type="protein sequence ID" value="RJT74870.1"/>
    <property type="molecule type" value="Genomic_DNA"/>
</dbReference>
<gene>
    <name evidence="1" type="ORF">D6T63_18285</name>
</gene>
<organism evidence="1 2">
    <name type="scientific">Arthrobacter cheniae</name>
    <dbReference type="NCBI Taxonomy" id="1258888"/>
    <lineage>
        <taxon>Bacteria</taxon>
        <taxon>Bacillati</taxon>
        <taxon>Actinomycetota</taxon>
        <taxon>Actinomycetes</taxon>
        <taxon>Micrococcales</taxon>
        <taxon>Micrococcaceae</taxon>
        <taxon>Arthrobacter</taxon>
    </lineage>
</organism>
<reference evidence="1 2" key="1">
    <citation type="submission" date="2018-09" db="EMBL/GenBank/DDBJ databases">
        <title>Novel species of Arthrobacter.</title>
        <authorList>
            <person name="Liu Q."/>
            <person name="Xin Y.-H."/>
        </authorList>
    </citation>
    <scope>NUCLEOTIDE SEQUENCE [LARGE SCALE GENOMIC DNA]</scope>
    <source>
        <strain evidence="1 2">Hz2</strain>
    </source>
</reference>
<evidence type="ECO:0000313" key="2">
    <source>
        <dbReference type="Proteomes" id="UP000272560"/>
    </source>
</evidence>
<sequence length="110" mass="12042">MVGSQGFRGCYREAYVCAEHKAVIDAGSLWYLDEHSVLIGLDIPPVLESWAARPSIVAEGFTLTLRVAGQTKPFDVFLTPAEARTLAMFINTASSDSLPVSNDFLMHKSH</sequence>
<accession>A0A3A5M259</accession>
<name>A0A3A5M259_9MICC</name>
<dbReference type="AlphaFoldDB" id="A0A3A5M259"/>
<dbReference type="Proteomes" id="UP000272560">
    <property type="component" value="Unassembled WGS sequence"/>
</dbReference>
<keyword evidence="2" id="KW-1185">Reference proteome</keyword>